<reference evidence="1" key="2">
    <citation type="submission" date="2016-10" db="EMBL/GenBank/DDBJ databases">
        <authorList>
            <person name="de Groot N.N."/>
        </authorList>
    </citation>
    <scope>NUCLEOTIDE SEQUENCE</scope>
    <source>
        <strain evidence="1">HV04060</strain>
    </source>
</reference>
<accession>A0A1G4NSB9</accession>
<protein>
    <submittedName>
        <fullName evidence="1">Uncharacterized protein</fullName>
    </submittedName>
</protein>
<dbReference type="GeneID" id="29998497"/>
<dbReference type="AlphaFoldDB" id="A0A1G4NSB9"/>
<gene>
    <name evidence="1" type="primary">ycf23</name>
    <name evidence="1" type="ORF">HV04060_68</name>
</gene>
<dbReference type="InterPro" id="IPR007570">
    <property type="entry name" value="Uncharacterised_Ycf23"/>
</dbReference>
<dbReference type="EMBL" id="LT622864">
    <property type="protein sequence ID" value="SCW21505.1"/>
    <property type="molecule type" value="Genomic_DNA"/>
</dbReference>
<keyword evidence="1" id="KW-0934">Plastid</keyword>
<geneLocation type="chloroplast" evidence="1"/>
<evidence type="ECO:0000313" key="1">
    <source>
        <dbReference type="EMBL" id="SCW21505.1"/>
    </source>
</evidence>
<keyword evidence="1" id="KW-0150">Chloroplast</keyword>
<sequence length="124" mass="14490">MTLNLLIEDTGYKKRILKVVLGLNNFTLQSLIPTIKSVEIADATYIDLTANLSLFKQICLISYLPIDVSLRDINELISFYSYWADLLDIGHFDIFYCNGISFYKQQLFNMAYKIRKKCLKHYFV</sequence>
<organism evidence="1">
    <name type="scientific">Dichotomaria marginata</name>
    <dbReference type="NCBI Taxonomy" id="268567"/>
    <lineage>
        <taxon>Eukaryota</taxon>
        <taxon>Rhodophyta</taxon>
        <taxon>Florideophyceae</taxon>
        <taxon>Nemaliophycidae</taxon>
        <taxon>Nemaliales</taxon>
        <taxon>Galaxauraceae</taxon>
        <taxon>Dichotomaria</taxon>
    </lineage>
</organism>
<name>A0A1G4NSB9_9FLOR</name>
<dbReference type="RefSeq" id="YP_009313251.1">
    <property type="nucleotide sequence ID" value="NC_031656.1"/>
</dbReference>
<proteinExistence type="predicted"/>
<reference evidence="1" key="1">
    <citation type="submission" date="2016-10" db="EMBL/GenBank/DDBJ databases">
        <title>Chloroplast genomes as a tool to resolve red algal phylogenies: a case study in the Nemaliales.</title>
        <authorList>
            <person name="Costa J.F."/>
            <person name="Lin S.M."/>
            <person name="Macaya E.C."/>
            <person name="Fernandez-Garcia C."/>
            <person name="Verbruggen H."/>
        </authorList>
    </citation>
    <scope>NUCLEOTIDE SEQUENCE</scope>
    <source>
        <strain evidence="1">HV04060</strain>
    </source>
</reference>
<dbReference type="Pfam" id="PF04481">
    <property type="entry name" value="DUF561"/>
    <property type="match status" value="1"/>
</dbReference>